<evidence type="ECO:0000256" key="5">
    <source>
        <dbReference type="HAMAP-Rule" id="MF_01600"/>
    </source>
</evidence>
<keyword evidence="7" id="KW-1185">Reference proteome</keyword>
<keyword evidence="2 5" id="KW-0812">Transmembrane</keyword>
<organism evidence="6 7">
    <name type="scientific">Thiohalomonas denitrificans</name>
    <dbReference type="NCBI Taxonomy" id="415747"/>
    <lineage>
        <taxon>Bacteria</taxon>
        <taxon>Pseudomonadati</taxon>
        <taxon>Pseudomonadota</taxon>
        <taxon>Gammaproteobacteria</taxon>
        <taxon>Thiohalomonadales</taxon>
        <taxon>Thiohalomonadaceae</taxon>
        <taxon>Thiohalomonas</taxon>
    </lineage>
</organism>
<reference evidence="6 7" key="1">
    <citation type="submission" date="2016-10" db="EMBL/GenBank/DDBJ databases">
        <authorList>
            <person name="de Groot N.N."/>
        </authorList>
    </citation>
    <scope>NUCLEOTIDE SEQUENCE [LARGE SCALE GENOMIC DNA]</scope>
    <source>
        <strain evidence="6 7">HLD2</strain>
    </source>
</reference>
<accession>A0A1G5PVN7</accession>
<evidence type="ECO:0000256" key="3">
    <source>
        <dbReference type="ARBA" id="ARBA00022989"/>
    </source>
</evidence>
<feature type="transmembrane region" description="Helical" evidence="5">
    <location>
        <begin position="29"/>
        <end position="52"/>
    </location>
</feature>
<dbReference type="GO" id="GO:0005576">
    <property type="term" value="C:extracellular region"/>
    <property type="evidence" value="ECO:0007669"/>
    <property type="project" value="TreeGrafter"/>
</dbReference>
<feature type="transmembrane region" description="Helical" evidence="5">
    <location>
        <begin position="99"/>
        <end position="120"/>
    </location>
</feature>
<comment type="subcellular location">
    <subcellularLocation>
        <location evidence="5">Cell membrane</location>
        <topology evidence="5">Multi-pass membrane protein</topology>
    </subcellularLocation>
</comment>
<dbReference type="Pfam" id="PF03699">
    <property type="entry name" value="UPF0182"/>
    <property type="match status" value="1"/>
</dbReference>
<dbReference type="PANTHER" id="PTHR39344:SF1">
    <property type="entry name" value="UPF0182 PROTEIN SLL1060"/>
    <property type="match status" value="1"/>
</dbReference>
<keyword evidence="3 5" id="KW-1133">Transmembrane helix</keyword>
<dbReference type="OrthoDB" id="9763654at2"/>
<dbReference type="RefSeq" id="WP_092992973.1">
    <property type="nucleotide sequence ID" value="NZ_FMWD01000002.1"/>
</dbReference>
<dbReference type="AlphaFoldDB" id="A0A1G5PVN7"/>
<name>A0A1G5PVN7_9GAMM</name>
<dbReference type="GO" id="GO:0005886">
    <property type="term" value="C:plasma membrane"/>
    <property type="evidence" value="ECO:0007669"/>
    <property type="project" value="UniProtKB-SubCell"/>
</dbReference>
<proteinExistence type="inferred from homology"/>
<dbReference type="EMBL" id="FMWD01000002">
    <property type="protein sequence ID" value="SCZ53119.1"/>
    <property type="molecule type" value="Genomic_DNA"/>
</dbReference>
<feature type="transmembrane region" description="Helical" evidence="5">
    <location>
        <begin position="265"/>
        <end position="288"/>
    </location>
</feature>
<keyword evidence="4 5" id="KW-0472">Membrane</keyword>
<evidence type="ECO:0000256" key="1">
    <source>
        <dbReference type="ARBA" id="ARBA00022475"/>
    </source>
</evidence>
<feature type="transmembrane region" description="Helical" evidence="5">
    <location>
        <begin position="189"/>
        <end position="213"/>
    </location>
</feature>
<evidence type="ECO:0000313" key="7">
    <source>
        <dbReference type="Proteomes" id="UP000199648"/>
    </source>
</evidence>
<evidence type="ECO:0000256" key="4">
    <source>
        <dbReference type="ARBA" id="ARBA00023136"/>
    </source>
</evidence>
<keyword evidence="1 5" id="KW-1003">Cell membrane</keyword>
<protein>
    <recommendedName>
        <fullName evidence="5">UPF0182 protein SAMN03097708_00870</fullName>
    </recommendedName>
</protein>
<feature type="transmembrane region" description="Helical" evidence="5">
    <location>
        <begin position="233"/>
        <end position="253"/>
    </location>
</feature>
<dbReference type="HAMAP" id="MF_01600">
    <property type="entry name" value="UPF0182"/>
    <property type="match status" value="1"/>
</dbReference>
<dbReference type="Proteomes" id="UP000199648">
    <property type="component" value="Unassembled WGS sequence"/>
</dbReference>
<sequence length="926" mass="104770">MYNLLLVAFLALGGWLAYSGLENGRRGRMAAGLSILAATALFFGLLSFWGEMLWFEAVGYGRRFWTMVGIRVGMVALGATVAGLLVWGGVRWLGRGQRLLIWAAILAGLLGGGLWGFGAWDESLLWVTGEATGVREPILGLDAGFYLFALPLLAELHILLWLVAVIVIGAHGVLFWEEIERGRPDWGRALVLAFGLAFLLAFGHLLDLFQLLFSDWGVVSGPGWTDEYIRRPAYLLMAIITPLLAALPLFPAFRRRVARFDRSRPPPLVAGVIAWVGIGVVWILLLGVTPRLIQWLVVEPNEITFERPYIANNIAFTRRGFDLEKVEQRAFPVGDQFTRALAEDNQGVLSDVRLWDPRALDSVFRQFQEIRLYYEFKDVDIDRYQLGDDYRQVMISARELELDNLPAQSQTFVNRRFKYTHGYGAVMTPVSEFTPSGLPRMLISDIPPQSSHPELEIEVPQIYYGELTTDPAVANSEEREFDYPSGEQNVYIQYPGEGGIAMRNLWRKFVFGWMFDGTRLLLSTYPRPDSRMMFHRQIIDRLNTLAPFLEYDADPYVTVIDGRLKWIVDAYTRSSFYPYSEVFSSREFIQVRDRGGQLTGSVAGYLSGANYIRNSIKAVVDAYDGSVDLYVFEEDDPLINAWWQAFPDLLKPESEMPEAVRAHVRYPEGFLLTQGLVYAKYHMEDPEVFYNQEDLWVRATEKYYGNVQPVEPYYIMWKRPGSESKEFVLILPFTPKNRQVMIGWIAGMSDGEDYGRFIAYQFPKETRVLGPQQVETKIDQDPQLSGQLTLWDQRGSRVIRGNVLAIPIDQTLLYVEPIYLQAETAAYPELRLVALMHGDTLSYAESFEEALEGLFKGGVREVPGVAPGGELAERAARAGQAFERYLQLQGQGRFEEAARQLSELRRLLQSMAGETAAGDDGESPGN</sequence>
<evidence type="ECO:0000313" key="6">
    <source>
        <dbReference type="EMBL" id="SCZ53119.1"/>
    </source>
</evidence>
<feature type="transmembrane region" description="Helical" evidence="5">
    <location>
        <begin position="64"/>
        <end position="87"/>
    </location>
</feature>
<dbReference type="InterPro" id="IPR005372">
    <property type="entry name" value="UPF0182"/>
</dbReference>
<dbReference type="PANTHER" id="PTHR39344">
    <property type="entry name" value="UPF0182 PROTEIN SLL1060"/>
    <property type="match status" value="1"/>
</dbReference>
<feature type="transmembrane region" description="Helical" evidence="5">
    <location>
        <begin position="158"/>
        <end position="177"/>
    </location>
</feature>
<evidence type="ECO:0000256" key="2">
    <source>
        <dbReference type="ARBA" id="ARBA00022692"/>
    </source>
</evidence>
<gene>
    <name evidence="6" type="ORF">SAMN03097708_00870</name>
</gene>
<comment type="similarity">
    <text evidence="5">Belongs to the UPF0182 family.</text>
</comment>